<protein>
    <submittedName>
        <fullName evidence="2">Uncharacterized protein</fullName>
    </submittedName>
</protein>
<organism evidence="2 3">
    <name type="scientific">Tuber borchii</name>
    <name type="common">White truffle</name>
    <dbReference type="NCBI Taxonomy" id="42251"/>
    <lineage>
        <taxon>Eukaryota</taxon>
        <taxon>Fungi</taxon>
        <taxon>Dikarya</taxon>
        <taxon>Ascomycota</taxon>
        <taxon>Pezizomycotina</taxon>
        <taxon>Pezizomycetes</taxon>
        <taxon>Pezizales</taxon>
        <taxon>Tuberaceae</taxon>
        <taxon>Tuber</taxon>
    </lineage>
</organism>
<keyword evidence="1" id="KW-0812">Transmembrane</keyword>
<dbReference type="Proteomes" id="UP000244722">
    <property type="component" value="Unassembled WGS sequence"/>
</dbReference>
<comment type="caution">
    <text evidence="2">The sequence shown here is derived from an EMBL/GenBank/DDBJ whole genome shotgun (WGS) entry which is preliminary data.</text>
</comment>
<feature type="transmembrane region" description="Helical" evidence="1">
    <location>
        <begin position="20"/>
        <end position="40"/>
    </location>
</feature>
<dbReference type="EMBL" id="NESQ01000279">
    <property type="protein sequence ID" value="PUU74690.1"/>
    <property type="molecule type" value="Genomic_DNA"/>
</dbReference>
<gene>
    <name evidence="2" type="ORF">B9Z19DRAFT_1103317</name>
</gene>
<sequence length="318" mass="34857">MTSIIRAASNAIPSKLRPVLLVFFNLAFAAGLSYLANPWIGHDIMAVERPMTTLNDYLGVVGWRIVEVLGYWIGGWDASQAACLATLTLSPALHYLHTYQPSHSPLLPTLAVTTAIDLLSIYLPLRFLRASSKNSTTTQYKQDSKTDATRFLTTLLSSSIYQLVLYSAGKKFLTSWLLESGWDLESVVRVHDAPEAVLLARAMMMMPVGWAAGEIIFYSPNGPTDSTIPADPAPEEIKQDYTGVWGFFLRMWMNRLSPRSRKIIKRTLLITSYQGISSVVRLAGTVKGGDLRGAAGVSGVWAVATMIVGAVLCWVGRV</sequence>
<name>A0A2T6ZGQ9_TUBBO</name>
<evidence type="ECO:0000313" key="2">
    <source>
        <dbReference type="EMBL" id="PUU74690.1"/>
    </source>
</evidence>
<reference evidence="2 3" key="1">
    <citation type="submission" date="2017-04" db="EMBL/GenBank/DDBJ databases">
        <title>Draft genome sequence of Tuber borchii Vittad., a whitish edible truffle.</title>
        <authorList>
            <consortium name="DOE Joint Genome Institute"/>
            <person name="Murat C."/>
            <person name="Kuo A."/>
            <person name="Barry K.W."/>
            <person name="Clum A."/>
            <person name="Dockter R.B."/>
            <person name="Fauchery L."/>
            <person name="Iotti M."/>
            <person name="Kohler A."/>
            <person name="Labutti K."/>
            <person name="Lindquist E.A."/>
            <person name="Lipzen A."/>
            <person name="Ohm R.A."/>
            <person name="Wang M."/>
            <person name="Grigoriev I.V."/>
            <person name="Zambonelli A."/>
            <person name="Martin F.M."/>
        </authorList>
    </citation>
    <scope>NUCLEOTIDE SEQUENCE [LARGE SCALE GENOMIC DNA]</scope>
    <source>
        <strain evidence="2 3">Tbo3840</strain>
    </source>
</reference>
<evidence type="ECO:0000256" key="1">
    <source>
        <dbReference type="SAM" id="Phobius"/>
    </source>
</evidence>
<proteinExistence type="predicted"/>
<feature type="transmembrane region" description="Helical" evidence="1">
    <location>
        <begin position="106"/>
        <end position="125"/>
    </location>
</feature>
<keyword evidence="1" id="KW-1133">Transmembrane helix</keyword>
<evidence type="ECO:0000313" key="3">
    <source>
        <dbReference type="Proteomes" id="UP000244722"/>
    </source>
</evidence>
<keyword evidence="3" id="KW-1185">Reference proteome</keyword>
<dbReference type="OrthoDB" id="5394254at2759"/>
<accession>A0A2T6ZGQ9</accession>
<keyword evidence="1" id="KW-0472">Membrane</keyword>
<feature type="transmembrane region" description="Helical" evidence="1">
    <location>
        <begin position="295"/>
        <end position="315"/>
    </location>
</feature>
<dbReference type="AlphaFoldDB" id="A0A2T6ZGQ9"/>